<dbReference type="OrthoDB" id="366726at2"/>
<comment type="caution">
    <text evidence="3">The sequence shown here is derived from an EMBL/GenBank/DDBJ whole genome shotgun (WGS) entry which is preliminary data.</text>
</comment>
<dbReference type="EMBL" id="LQOS01000040">
    <property type="protein sequence ID" value="ORV38683.1"/>
    <property type="molecule type" value="Genomic_DNA"/>
</dbReference>
<dbReference type="PANTHER" id="PTHR30006:SF2">
    <property type="entry name" value="ABC TRANSPORTER SUBSTRATE-BINDING PROTEIN"/>
    <property type="match status" value="1"/>
</dbReference>
<dbReference type="Proteomes" id="UP000193564">
    <property type="component" value="Unassembled WGS sequence"/>
</dbReference>
<evidence type="ECO:0000313" key="3">
    <source>
        <dbReference type="EMBL" id="ORV38683.1"/>
    </source>
</evidence>
<protein>
    <submittedName>
        <fullName evidence="3">ABC transporter substrate-binding protein</fullName>
    </submittedName>
</protein>
<gene>
    <name evidence="3" type="ORF">AWC01_14090</name>
</gene>
<evidence type="ECO:0000313" key="4">
    <source>
        <dbReference type="Proteomes" id="UP000193564"/>
    </source>
</evidence>
<dbReference type="Pfam" id="PF13343">
    <property type="entry name" value="SBP_bac_6"/>
    <property type="match status" value="1"/>
</dbReference>
<feature type="region of interest" description="Disordered" evidence="2">
    <location>
        <begin position="1"/>
        <end position="21"/>
    </location>
</feature>
<keyword evidence="1" id="KW-0732">Signal</keyword>
<evidence type="ECO:0000256" key="2">
    <source>
        <dbReference type="SAM" id="MobiDB-lite"/>
    </source>
</evidence>
<organism evidence="3 4">
    <name type="scientific">Mycolicibacterium doricum</name>
    <dbReference type="NCBI Taxonomy" id="126673"/>
    <lineage>
        <taxon>Bacteria</taxon>
        <taxon>Bacillati</taxon>
        <taxon>Actinomycetota</taxon>
        <taxon>Actinomycetes</taxon>
        <taxon>Mycobacteriales</taxon>
        <taxon>Mycobacteriaceae</taxon>
        <taxon>Mycolicibacterium</taxon>
    </lineage>
</organism>
<dbReference type="SUPFAM" id="SSF53850">
    <property type="entry name" value="Periplasmic binding protein-like II"/>
    <property type="match status" value="1"/>
</dbReference>
<dbReference type="GO" id="GO:0030975">
    <property type="term" value="F:thiamine binding"/>
    <property type="evidence" value="ECO:0007669"/>
    <property type="project" value="TreeGrafter"/>
</dbReference>
<accession>A0A1X1T2U4</accession>
<evidence type="ECO:0000256" key="1">
    <source>
        <dbReference type="ARBA" id="ARBA00022729"/>
    </source>
</evidence>
<keyword evidence="4" id="KW-1185">Reference proteome</keyword>
<dbReference type="STRING" id="126673.AWC01_14090"/>
<proteinExistence type="predicted"/>
<dbReference type="PANTHER" id="PTHR30006">
    <property type="entry name" value="THIAMINE-BINDING PERIPLASMIC PROTEIN-RELATED"/>
    <property type="match status" value="1"/>
</dbReference>
<dbReference type="GO" id="GO:0030288">
    <property type="term" value="C:outer membrane-bounded periplasmic space"/>
    <property type="evidence" value="ECO:0007669"/>
    <property type="project" value="TreeGrafter"/>
</dbReference>
<name>A0A1X1T2U4_9MYCO</name>
<dbReference type="AlphaFoldDB" id="A0A1X1T2U4"/>
<sequence length="395" mass="42360">MYVPGYVPGQQSRTPQCESGRRSRRLIPAVLTAIALPLVSCSGSDAGTPADASAPADVTAAKEQAKSFRTAGMPDDWINFGEFYQSVCDTYELGCNGFAVEAKNRTDTDMSSAEEIAAFKNETTNAPMCSDIGIAFGQVAEEEGVLLDYMPEAAAELPDAYKSATGGWVATAVGVISIITNTSVVPSPPKSFADLLKPEYKGKVSMSNPITSGTGQATVFSTAAALSTTKGEFDLDAAIDYWAEFFRLGQRNDAEYSAAAFERGETPIRLAYDFVNIQTADLVKNKGIGVDITIPEEGGVWSPSATMCNKKTEDPDLAKLVLDHTLSDEGQLVFARVGARPVLYTLGKLEVPEELKASWLPEAEYVNVAEYPGDEWPNPSVVAERWENEVLTEAG</sequence>
<dbReference type="Gene3D" id="3.40.190.10">
    <property type="entry name" value="Periplasmic binding protein-like II"/>
    <property type="match status" value="1"/>
</dbReference>
<dbReference type="GO" id="GO:0015888">
    <property type="term" value="P:thiamine transport"/>
    <property type="evidence" value="ECO:0007669"/>
    <property type="project" value="TreeGrafter"/>
</dbReference>
<dbReference type="GO" id="GO:0030976">
    <property type="term" value="F:thiamine pyrophosphate binding"/>
    <property type="evidence" value="ECO:0007669"/>
    <property type="project" value="TreeGrafter"/>
</dbReference>
<reference evidence="3 4" key="1">
    <citation type="submission" date="2016-01" db="EMBL/GenBank/DDBJ databases">
        <title>The new phylogeny of the genus Mycobacterium.</title>
        <authorList>
            <person name="Tarcisio F."/>
            <person name="Conor M."/>
            <person name="Antonella G."/>
            <person name="Elisabetta G."/>
            <person name="Giulia F.S."/>
            <person name="Sara T."/>
            <person name="Anna F."/>
            <person name="Clotilde B."/>
            <person name="Roberto B."/>
            <person name="Veronica D.S."/>
            <person name="Fabio R."/>
            <person name="Monica P."/>
            <person name="Olivier J."/>
            <person name="Enrico T."/>
            <person name="Nicola S."/>
        </authorList>
    </citation>
    <scope>NUCLEOTIDE SEQUENCE [LARGE SCALE GENOMIC DNA]</scope>
    <source>
        <strain evidence="3 4">DSM 44339</strain>
    </source>
</reference>